<keyword evidence="5" id="KW-1185">Reference proteome</keyword>
<name>A0ABS6KJW7_9MYCO</name>
<dbReference type="EMBL" id="VOMB01000011">
    <property type="protein sequence ID" value="MBU9763876.1"/>
    <property type="molecule type" value="Genomic_DNA"/>
</dbReference>
<gene>
    <name evidence="4" type="ORF">FR943_08480</name>
</gene>
<dbReference type="InterPro" id="IPR050356">
    <property type="entry name" value="SulA_CellDiv_inhibitor"/>
</dbReference>
<protein>
    <submittedName>
        <fullName evidence="4">DNA polymerase Y family protein</fullName>
    </submittedName>
</protein>
<keyword evidence="2" id="KW-0732">Signal</keyword>
<reference evidence="4 5" key="1">
    <citation type="journal article" date="2021" name="Sci. Rep.">
        <title>Phenotypic and genomic hallmarks of a novel, potentially pathogenic rapidly growing Mycobacterium species related to the Mycobacterium fortuitum complex.</title>
        <authorList>
            <person name="Gharbi R."/>
            <person name="Khanna V."/>
            <person name="Frigui W."/>
            <person name="Mhenni B."/>
            <person name="Brosch R."/>
            <person name="Mardassi H."/>
        </authorList>
    </citation>
    <scope>NUCLEOTIDE SEQUENCE [LARGE SCALE GENOMIC DNA]</scope>
    <source>
        <strain evidence="4 5">TNTM28</strain>
    </source>
</reference>
<feature type="domain" description="UmuC" evidence="3">
    <location>
        <begin position="31"/>
        <end position="155"/>
    </location>
</feature>
<dbReference type="PANTHER" id="PTHR35369">
    <property type="entry name" value="BLR3025 PROTEIN-RELATED"/>
    <property type="match status" value="1"/>
</dbReference>
<feature type="chain" id="PRO_5045993416" evidence="2">
    <location>
        <begin position="20"/>
        <end position="534"/>
    </location>
</feature>
<sequence>MPVDSRVLALWCMDWPAVAAATAAGLASTTPVAVTLANRVIACSASARAGGVRRGLRRREAQARCPQVHVVTADSARDARHFENVIAAVDDLVPRAEVLRPGLLVLSVRGAARYFGSEPVAAERLIDAVAAAGAECQVGVADQLPTAVFAARAGRIVEPGNDAAFLSELSIRQLATEPALSVRGREDLADLLWRMGIRTLGQFAELSRTDVASRFGADAVAAHRFACGEPDRGPSGRDPVAELDAVLNCDPPIDRVDAAAFAGRSLAGDLHRRLEGAGVGCTRLAIHAVTANGEELERVWRCAEPLTEDATADRVRWQLDGWLNRRTRNRGACERPTAPVTVLRLRPVEVVSAAALQLPLWGGLGEEDRLRARRALLRVQGLLGPEAVQVPVLSGGRGPAERITFTPLGDEQVPRADPRQPWPGQLPEPSPTVLLDDPVELLDGQGNPVRVTSRGLFSADPIRLTGTGRRDGRLRWWAGPWPVDERWWDPGNRGAGRTARVQVLLGGDEKGGADDLALLLCYRQRRWYLEGVYE</sequence>
<accession>A0ABS6KJW7</accession>
<dbReference type="Proteomes" id="UP000812982">
    <property type="component" value="Unassembled WGS sequence"/>
</dbReference>
<comment type="caution">
    <text evidence="4">The sequence shown here is derived from an EMBL/GenBank/DDBJ whole genome shotgun (WGS) entry which is preliminary data.</text>
</comment>
<proteinExistence type="predicted"/>
<feature type="signal peptide" evidence="2">
    <location>
        <begin position="1"/>
        <end position="19"/>
    </location>
</feature>
<keyword evidence="1" id="KW-0227">DNA damage</keyword>
<dbReference type="PANTHER" id="PTHR35369:SF2">
    <property type="entry name" value="BLR3025 PROTEIN"/>
    <property type="match status" value="1"/>
</dbReference>
<evidence type="ECO:0000256" key="2">
    <source>
        <dbReference type="SAM" id="SignalP"/>
    </source>
</evidence>
<evidence type="ECO:0000259" key="3">
    <source>
        <dbReference type="PROSITE" id="PS50173"/>
    </source>
</evidence>
<dbReference type="InterPro" id="IPR001126">
    <property type="entry name" value="UmuC"/>
</dbReference>
<evidence type="ECO:0000313" key="5">
    <source>
        <dbReference type="Proteomes" id="UP000812982"/>
    </source>
</evidence>
<organism evidence="4 5">
    <name type="scientific">[Mycobacterium] fortunisiensis</name>
    <dbReference type="NCBI Taxonomy" id="2600579"/>
    <lineage>
        <taxon>Bacteria</taxon>
        <taxon>Bacillati</taxon>
        <taxon>Actinomycetota</taxon>
        <taxon>Actinomycetes</taxon>
        <taxon>Mycobacteriales</taxon>
        <taxon>Mycobacteriaceae</taxon>
        <taxon>Mycolicibacterium</taxon>
    </lineage>
</organism>
<dbReference type="Pfam" id="PF00817">
    <property type="entry name" value="IMS"/>
    <property type="match status" value="1"/>
</dbReference>
<dbReference type="CDD" id="cd03468">
    <property type="entry name" value="PolY_like"/>
    <property type="match status" value="1"/>
</dbReference>
<dbReference type="PROSITE" id="PS50173">
    <property type="entry name" value="UMUC"/>
    <property type="match status" value="1"/>
</dbReference>
<evidence type="ECO:0000256" key="1">
    <source>
        <dbReference type="ARBA" id="ARBA00022763"/>
    </source>
</evidence>
<evidence type="ECO:0000313" key="4">
    <source>
        <dbReference type="EMBL" id="MBU9763876.1"/>
    </source>
</evidence>